<dbReference type="EMBL" id="DF830088">
    <property type="protein sequence ID" value="GAK67799.1"/>
    <property type="molecule type" value="Genomic_DNA"/>
</dbReference>
<dbReference type="Gene3D" id="3.30.930.10">
    <property type="entry name" value="Bira Bifunctional Protein, Domain 2"/>
    <property type="match status" value="1"/>
</dbReference>
<dbReference type="PROSITE" id="PS51733">
    <property type="entry name" value="BPL_LPL_CATALYTIC"/>
    <property type="match status" value="1"/>
</dbReference>
<dbReference type="InterPro" id="IPR004143">
    <property type="entry name" value="BPL_LPL_catalytic"/>
</dbReference>
<keyword evidence="6" id="KW-0436">Ligase</keyword>
<dbReference type="PANTHER" id="PTHR10993:SF7">
    <property type="entry name" value="LIPOYLTRANSFERASE 2, MITOCHONDRIAL-RELATED"/>
    <property type="match status" value="1"/>
</dbReference>
<sequence length="1079" mass="117554">MRAPRLSFSGVGTSASARASSSSSVSVARIAQPRRLSTQPQHPAPTASYPPELFQDIVHRSLRSAPSPRDAKWSTAMSWAPAQDIDAAPATAPQAKTGKARTSALPTFNTSMLILRLIRNNRILSAMTAFTEHMNNNSLPPFTHDQLEAIILALRIQSRRHASARPTPMPQPADRHAELWRPSRLDPSVSAKSLPIPVQCMYAMSAVYDASIEHKHRPTAKMVTAMLATFATTLAPEQLLHAARTAIQHLFPATTSQRKIGVFWRFISLRALSTFIRVFGRAGVPEEGEEFLRQWTRAQRAGAAQPDAAMLQADITLDLAGWGSNILVWQALINARIDAGHLAEARKWLDRYRLATKQLSAAATGEAANALPIRSEPYLAYMAGVRNSARNLRSVGKIRRVISSTHDVVRLMAADHVPIESSVLAFVLDCDARLGDVDGGASLLHELGDLIHTMALADPALLRSLLHMRRAVVSSASAAGARSNLSNLPSTRSLIRSLVRVGEGETPALGDHMAECRSRGMLNDALVTVMAERDYPAAVVLLNLFERWMITVSQTTYSIVLTSLVSHGHHDALRGEAAQATRSDSVHSLEATLQSMAREGNGEQADTIRRALGDRVLHSHTFVASARPATPLRKTQFLVRILNRVCAAEIEAAEGREQLPAWAVRVTAMQTQHWKDDVRSVVAKAITIAQTGLLGPKDTRKQRIVGPAKAPLLSAAAPRLSPKRKHFTAPPATWSRELSTSAAARETAASCDLAASAKGDNTHLEPVRTVYIPGFVPYDLGLALQEHLVQERAQARQALRVLDDASSTSASVRAGLTLVSPSASEAALRAQAAQDTLLLLQHRPVYTEGRREESENFDVAEALRALGADYKLTKRGGQITYHGPGQLVGYPILNLGAMGLASRCYVDRVQDSLISLLATRGIGTVDPPDAHTGVWADEYHKIASIGIQVRHRVSSHGFALNVEQRAMRGFRHIVACGIVGRSMTCVHDRLDPTGPFARYNSGKQGDKDESVESVAKDYVRHFGKVFKRTTRQATHEEISFQLAPEDKASLMRERLGIDVGHDEQVVQAIRVGDHRVQVA</sequence>
<evidence type="ECO:0000256" key="1">
    <source>
        <dbReference type="ARBA" id="ARBA00004821"/>
    </source>
</evidence>
<reference evidence="7" key="1">
    <citation type="journal article" date="2014" name="Genome Announc.">
        <title>Draft Genome Sequence of the Yeast Pseudozyma antarctica Type Strain JCM10317, a Producer of the Glycolipid Biosurfactants, Mannosylerythritol Lipids.</title>
        <authorList>
            <person name="Saika A."/>
            <person name="Koike H."/>
            <person name="Hori T."/>
            <person name="Fukuoka T."/>
            <person name="Sato S."/>
            <person name="Habe H."/>
            <person name="Kitamoto D."/>
            <person name="Morita T."/>
        </authorList>
    </citation>
    <scope>NUCLEOTIDE SEQUENCE [LARGE SCALE GENOMIC DNA]</scope>
    <source>
        <strain evidence="7">JCM 10317</strain>
    </source>
</reference>
<keyword evidence="5" id="KW-0012">Acyltransferase</keyword>
<comment type="pathway">
    <text evidence="1">Protein modification; protein lipoylation via endogenous pathway; protein N(6)-(lipoyl)lysine from octanoyl-[acyl-carrier-protein]: step 1/2.</text>
</comment>
<dbReference type="SUPFAM" id="SSF55681">
    <property type="entry name" value="Class II aaRS and biotin synthetases"/>
    <property type="match status" value="1"/>
</dbReference>
<evidence type="ECO:0000256" key="4">
    <source>
        <dbReference type="ARBA" id="ARBA00022679"/>
    </source>
</evidence>
<dbReference type="UniPathway" id="UPA00538">
    <property type="reaction ID" value="UER00592"/>
</dbReference>
<dbReference type="EC" id="2.3.1.181" evidence="3"/>
<dbReference type="RefSeq" id="XP_014654011.1">
    <property type="nucleotide sequence ID" value="XM_014798525.1"/>
</dbReference>
<evidence type="ECO:0000256" key="5">
    <source>
        <dbReference type="ARBA" id="ARBA00023315"/>
    </source>
</evidence>
<dbReference type="InterPro" id="IPR020605">
    <property type="entry name" value="Octanoyltransferase_CS"/>
</dbReference>
<proteinExistence type="inferred from homology"/>
<comment type="similarity">
    <text evidence="2">Belongs to the LipB family.</text>
</comment>
<dbReference type="PANTHER" id="PTHR10993">
    <property type="entry name" value="OCTANOYLTRANSFERASE"/>
    <property type="match status" value="1"/>
</dbReference>
<dbReference type="InterPro" id="IPR045864">
    <property type="entry name" value="aa-tRNA-synth_II/BPL/LPL"/>
</dbReference>
<keyword evidence="7" id="KW-1185">Reference proteome</keyword>
<protein>
    <recommendedName>
        <fullName evidence="3">lipoyl(octanoyl) transferase</fullName>
        <ecNumber evidence="3">2.3.1.181</ecNumber>
    </recommendedName>
</protein>
<dbReference type="Proteomes" id="UP000053758">
    <property type="component" value="Unassembled WGS sequence"/>
</dbReference>
<evidence type="ECO:0000256" key="2">
    <source>
        <dbReference type="ARBA" id="ARBA00007907"/>
    </source>
</evidence>
<dbReference type="PROSITE" id="PS01313">
    <property type="entry name" value="LIPB"/>
    <property type="match status" value="1"/>
</dbReference>
<evidence type="ECO:0000256" key="3">
    <source>
        <dbReference type="ARBA" id="ARBA00012334"/>
    </source>
</evidence>
<dbReference type="AlphaFoldDB" id="A0A081CMA3"/>
<name>A0A081CMA3_PSEA2</name>
<dbReference type="GO" id="GO:0009249">
    <property type="term" value="P:protein lipoylation"/>
    <property type="evidence" value="ECO:0007669"/>
    <property type="project" value="InterPro"/>
</dbReference>
<evidence type="ECO:0000313" key="6">
    <source>
        <dbReference type="EMBL" id="GAK67799.1"/>
    </source>
</evidence>
<dbReference type="NCBIfam" id="TIGR00214">
    <property type="entry name" value="lipB"/>
    <property type="match status" value="1"/>
</dbReference>
<keyword evidence="4" id="KW-0808">Transferase</keyword>
<organism evidence="6 7">
    <name type="scientific">Pseudozyma antarctica</name>
    <name type="common">Yeast</name>
    <name type="synonym">Candida antarctica</name>
    <dbReference type="NCBI Taxonomy" id="84753"/>
    <lineage>
        <taxon>Eukaryota</taxon>
        <taxon>Fungi</taxon>
        <taxon>Dikarya</taxon>
        <taxon>Basidiomycota</taxon>
        <taxon>Ustilaginomycotina</taxon>
        <taxon>Ustilaginomycetes</taxon>
        <taxon>Ustilaginales</taxon>
        <taxon>Ustilaginaceae</taxon>
        <taxon>Moesziomyces</taxon>
    </lineage>
</organism>
<dbReference type="InterPro" id="IPR000544">
    <property type="entry name" value="Octanoyltransferase"/>
</dbReference>
<dbReference type="HOGENOM" id="CLU_004128_0_0_1"/>
<dbReference type="GeneID" id="26306865"/>
<dbReference type="GO" id="GO:0033819">
    <property type="term" value="F:lipoyl(octanoyl) transferase activity"/>
    <property type="evidence" value="ECO:0007669"/>
    <property type="project" value="UniProtKB-EC"/>
</dbReference>
<evidence type="ECO:0000313" key="7">
    <source>
        <dbReference type="Proteomes" id="UP000053758"/>
    </source>
</evidence>
<accession>A0A081CMA3</accession>
<dbReference type="OrthoDB" id="19908at2759"/>
<gene>
    <name evidence="6" type="ORF">PAN0_021d6028</name>
</gene>
<dbReference type="Pfam" id="PF21948">
    <property type="entry name" value="LplA-B_cat"/>
    <property type="match status" value="1"/>
</dbReference>
<dbReference type="GO" id="GO:0016874">
    <property type="term" value="F:ligase activity"/>
    <property type="evidence" value="ECO:0007669"/>
    <property type="project" value="UniProtKB-KW"/>
</dbReference>